<dbReference type="InterPro" id="IPR000157">
    <property type="entry name" value="TIR_dom"/>
</dbReference>
<feature type="domain" description="TIR" evidence="1">
    <location>
        <begin position="43"/>
        <end position="201"/>
    </location>
</feature>
<evidence type="ECO:0000259" key="1">
    <source>
        <dbReference type="PROSITE" id="PS50104"/>
    </source>
</evidence>
<dbReference type="PROSITE" id="PS50104">
    <property type="entry name" value="TIR"/>
    <property type="match status" value="1"/>
</dbReference>
<comment type="caution">
    <text evidence="2">The sequence shown here is derived from an EMBL/GenBank/DDBJ whole genome shotgun (WGS) entry which is preliminary data.</text>
</comment>
<dbReference type="SMART" id="SM00255">
    <property type="entry name" value="TIR"/>
    <property type="match status" value="1"/>
</dbReference>
<dbReference type="SUPFAM" id="SSF52200">
    <property type="entry name" value="Toll/Interleukin receptor TIR domain"/>
    <property type="match status" value="1"/>
</dbReference>
<dbReference type="EMBL" id="JBHSJB010000007">
    <property type="protein sequence ID" value="MFC5053845.1"/>
    <property type="molecule type" value="Genomic_DNA"/>
</dbReference>
<dbReference type="RefSeq" id="WP_344036719.1">
    <property type="nucleotide sequence ID" value="NZ_BAAAKE010000005.1"/>
</dbReference>
<organism evidence="2 3">
    <name type="scientific">Saccharothrix xinjiangensis</name>
    <dbReference type="NCBI Taxonomy" id="204798"/>
    <lineage>
        <taxon>Bacteria</taxon>
        <taxon>Bacillati</taxon>
        <taxon>Actinomycetota</taxon>
        <taxon>Actinomycetes</taxon>
        <taxon>Pseudonocardiales</taxon>
        <taxon>Pseudonocardiaceae</taxon>
        <taxon>Saccharothrix</taxon>
    </lineage>
</organism>
<reference evidence="3" key="1">
    <citation type="journal article" date="2019" name="Int. J. Syst. Evol. Microbiol.">
        <title>The Global Catalogue of Microorganisms (GCM) 10K type strain sequencing project: providing services to taxonomists for standard genome sequencing and annotation.</title>
        <authorList>
            <consortium name="The Broad Institute Genomics Platform"/>
            <consortium name="The Broad Institute Genome Sequencing Center for Infectious Disease"/>
            <person name="Wu L."/>
            <person name="Ma J."/>
        </authorList>
    </citation>
    <scope>NUCLEOTIDE SEQUENCE [LARGE SCALE GENOMIC DNA]</scope>
    <source>
        <strain evidence="3">KCTC 12848</strain>
    </source>
</reference>
<dbReference type="Gene3D" id="3.40.50.10140">
    <property type="entry name" value="Toll/interleukin-1 receptor homology (TIR) domain"/>
    <property type="match status" value="1"/>
</dbReference>
<evidence type="ECO:0000313" key="3">
    <source>
        <dbReference type="Proteomes" id="UP001595833"/>
    </source>
</evidence>
<dbReference type="Proteomes" id="UP001595833">
    <property type="component" value="Unassembled WGS sequence"/>
</dbReference>
<keyword evidence="3" id="KW-1185">Reference proteome</keyword>
<gene>
    <name evidence="2" type="ORF">ACFPFM_08750</name>
</gene>
<accession>A0ABV9XX98</accession>
<proteinExistence type="predicted"/>
<evidence type="ECO:0000313" key="2">
    <source>
        <dbReference type="EMBL" id="MFC5053845.1"/>
    </source>
</evidence>
<name>A0ABV9XX98_9PSEU</name>
<sequence>MRAGTAYRHLTLFVPLSDLRGGRPVFRIRLRSGERWVGRMKMKRNIAFWSYARADDQAEQGRITMLARDIAEQYTMLTGEPVRLFVDQDDLMWGADWHSTINATLSRTAFFVPVVTPRFLQRPQCRRELNFFARRADQLGVRSLIMPIRYTALPEPGYSIPDPLAALIGTFNSVGWEEHRLEGRESPSYRRAVSDLASRMVGIGAELERNPPAGSTPAPPPRVREQLDVLVGRAVELGGSALEISLALVELQRARAAGGAAEVRRLASDLDHAVRLFAAKVYEVVDLLYDIDPAALARLDPAAEPDLVAAVRTAERAFGDAGKAAERLAGELLGLAGSGWGTSAVERGLRIALGVFAEGTGITTRWVALLDSRSRGGRA</sequence>
<protein>
    <submittedName>
        <fullName evidence="2">TIR domain-containing protein</fullName>
    </submittedName>
</protein>
<dbReference type="Pfam" id="PF13676">
    <property type="entry name" value="TIR_2"/>
    <property type="match status" value="1"/>
</dbReference>
<dbReference type="InterPro" id="IPR035897">
    <property type="entry name" value="Toll_tir_struct_dom_sf"/>
</dbReference>